<accession>A0ABR9BEB5</accession>
<feature type="domain" description="Glycosyltransferase 2-like" evidence="1">
    <location>
        <begin position="17"/>
        <end position="125"/>
    </location>
</feature>
<evidence type="ECO:0000313" key="2">
    <source>
        <dbReference type="EMBL" id="MBD8504567.1"/>
    </source>
</evidence>
<gene>
    <name evidence="2" type="ORF">IFO67_16880</name>
</gene>
<keyword evidence="3" id="KW-1185">Reference proteome</keyword>
<dbReference type="EMBL" id="JACYTO010000002">
    <property type="protein sequence ID" value="MBD8504567.1"/>
    <property type="molecule type" value="Genomic_DNA"/>
</dbReference>
<name>A0ABR9BEB5_9RHOO</name>
<dbReference type="PANTHER" id="PTHR22916:SF3">
    <property type="entry name" value="UDP-GLCNAC:BETAGAL BETA-1,3-N-ACETYLGLUCOSAMINYLTRANSFERASE-LIKE PROTEIN 1"/>
    <property type="match status" value="1"/>
</dbReference>
<dbReference type="Proteomes" id="UP000603602">
    <property type="component" value="Unassembled WGS sequence"/>
</dbReference>
<dbReference type="InterPro" id="IPR001173">
    <property type="entry name" value="Glyco_trans_2-like"/>
</dbReference>
<dbReference type="Pfam" id="PF00535">
    <property type="entry name" value="Glycos_transf_2"/>
    <property type="match status" value="1"/>
</dbReference>
<organism evidence="2 3">
    <name type="scientific">Thauera sedimentorum</name>
    <dbReference type="NCBI Taxonomy" id="2767595"/>
    <lineage>
        <taxon>Bacteria</taxon>
        <taxon>Pseudomonadati</taxon>
        <taxon>Pseudomonadota</taxon>
        <taxon>Betaproteobacteria</taxon>
        <taxon>Rhodocyclales</taxon>
        <taxon>Zoogloeaceae</taxon>
        <taxon>Thauera</taxon>
    </lineage>
</organism>
<evidence type="ECO:0000313" key="3">
    <source>
        <dbReference type="Proteomes" id="UP000603602"/>
    </source>
</evidence>
<dbReference type="InterPro" id="IPR029044">
    <property type="entry name" value="Nucleotide-diphossugar_trans"/>
</dbReference>
<protein>
    <submittedName>
        <fullName evidence="2">Glycosyltransferase</fullName>
    </submittedName>
</protein>
<evidence type="ECO:0000259" key="1">
    <source>
        <dbReference type="Pfam" id="PF00535"/>
    </source>
</evidence>
<sequence length="320" mass="35251">MSPANATDSGSTAPLVSVVIPAYNAEAFVLDAIRSVQAQGYAPLDIVLVDDGSRDRTVELVRAAAPEVRIVSQPNAGVAAARNTGLREARGDYICFLDADDGWFPGKLAAQVDYLQRHPDTGLVYHHWLVWEADADGRYRLPAMAAPAQPGEIVPALSGWIYTKLLFDCIVHTSTVMIRREIAEAVGFFDTALVAGEDYDYWLRTSRLCRIDKLAATYSYYRAVPGSLTNRPKAVDYEYRVISAAFDRWGATAPDGSSVPAARVQARLAKLAMDFGYGHYHRGSPDVAWRAYLTALRHDPRRWRAMAYLVAARLKAMLPG</sequence>
<dbReference type="RefSeq" id="WP_187719297.1">
    <property type="nucleotide sequence ID" value="NZ_JACTAH010000002.1"/>
</dbReference>
<proteinExistence type="predicted"/>
<comment type="caution">
    <text evidence="2">The sequence shown here is derived from an EMBL/GenBank/DDBJ whole genome shotgun (WGS) entry which is preliminary data.</text>
</comment>
<reference evidence="3" key="1">
    <citation type="submission" date="2023-07" db="EMBL/GenBank/DDBJ databases">
        <title>Thauera sp. CAU 1555 isolated from sand of Yaerae Beach.</title>
        <authorList>
            <person name="Kim W."/>
        </authorList>
    </citation>
    <scope>NUCLEOTIDE SEQUENCE [LARGE SCALE GENOMIC DNA]</scope>
    <source>
        <strain evidence="3">CAU 1555</strain>
    </source>
</reference>
<dbReference type="SUPFAM" id="SSF53448">
    <property type="entry name" value="Nucleotide-diphospho-sugar transferases"/>
    <property type="match status" value="1"/>
</dbReference>
<dbReference type="Gene3D" id="3.90.550.10">
    <property type="entry name" value="Spore Coat Polysaccharide Biosynthesis Protein SpsA, Chain A"/>
    <property type="match status" value="1"/>
</dbReference>
<dbReference type="PANTHER" id="PTHR22916">
    <property type="entry name" value="GLYCOSYLTRANSFERASE"/>
    <property type="match status" value="1"/>
</dbReference>